<name>A0A139WVT8_9CYAN</name>
<dbReference type="Proteomes" id="UP000076925">
    <property type="component" value="Unassembled WGS sequence"/>
</dbReference>
<gene>
    <name evidence="1" type="ORF">WA1_43465</name>
</gene>
<dbReference type="STRING" id="128403.WA1_43465"/>
<protein>
    <recommendedName>
        <fullName evidence="3">GNAT family N-acetyltransferase</fullName>
    </recommendedName>
</protein>
<reference evidence="1 2" key="1">
    <citation type="journal article" date="2013" name="Genome Biol. Evol.">
        <title>Genomes of Stigonematalean cyanobacteria (subsection V) and the evolution of oxygenic photosynthesis from prokaryotes to plastids.</title>
        <authorList>
            <person name="Dagan T."/>
            <person name="Roettger M."/>
            <person name="Stucken K."/>
            <person name="Landan G."/>
            <person name="Koch R."/>
            <person name="Major P."/>
            <person name="Gould S.B."/>
            <person name="Goremykin V.V."/>
            <person name="Rippka R."/>
            <person name="Tandeau de Marsac N."/>
            <person name="Gugger M."/>
            <person name="Lockhart P.J."/>
            <person name="Allen J.F."/>
            <person name="Brune I."/>
            <person name="Maus I."/>
            <person name="Puhler A."/>
            <person name="Martin W.F."/>
        </authorList>
    </citation>
    <scope>NUCLEOTIDE SEQUENCE [LARGE SCALE GENOMIC DNA]</scope>
    <source>
        <strain evidence="1 2">PCC 7110</strain>
    </source>
</reference>
<dbReference type="AlphaFoldDB" id="A0A139WVT8"/>
<evidence type="ECO:0008006" key="3">
    <source>
        <dbReference type="Google" id="ProtNLM"/>
    </source>
</evidence>
<dbReference type="OrthoDB" id="6064764at2"/>
<accession>A0A139WVT8</accession>
<organism evidence="1 2">
    <name type="scientific">Scytonema hofmannii PCC 7110</name>
    <dbReference type="NCBI Taxonomy" id="128403"/>
    <lineage>
        <taxon>Bacteria</taxon>
        <taxon>Bacillati</taxon>
        <taxon>Cyanobacteriota</taxon>
        <taxon>Cyanophyceae</taxon>
        <taxon>Nostocales</taxon>
        <taxon>Scytonemataceae</taxon>
        <taxon>Scytonema</taxon>
    </lineage>
</organism>
<comment type="caution">
    <text evidence="1">The sequence shown here is derived from an EMBL/GenBank/DDBJ whole genome shotgun (WGS) entry which is preliminary data.</text>
</comment>
<proteinExistence type="predicted"/>
<dbReference type="RefSeq" id="WP_017748300.1">
    <property type="nucleotide sequence ID" value="NZ_KQ976354.1"/>
</dbReference>
<keyword evidence="2" id="KW-1185">Reference proteome</keyword>
<sequence>MVHQTIQLLQVRDNQYVDAILVTLTNKHLEDFERFWKPQLRVSGEEDKFWDWEMKNRVYATSTNYESYAIECEQIAQGLMLIETRVHRSWFESNRRLVYVHSLATAPWNRLSIQTPVKYRLVGATLLEFAMYRSLELGYGGLVGLHALPGAEGFYHRMGMIDCGLDAEKENLTYFEWYQRQRSEFNEQDEFLGESNGI</sequence>
<dbReference type="EMBL" id="ANNX02000047">
    <property type="protein sequence ID" value="KYC36550.1"/>
    <property type="molecule type" value="Genomic_DNA"/>
</dbReference>
<evidence type="ECO:0000313" key="1">
    <source>
        <dbReference type="EMBL" id="KYC36550.1"/>
    </source>
</evidence>
<evidence type="ECO:0000313" key="2">
    <source>
        <dbReference type="Proteomes" id="UP000076925"/>
    </source>
</evidence>